<dbReference type="PROSITE" id="PS50213">
    <property type="entry name" value="FAS1"/>
    <property type="match status" value="4"/>
</dbReference>
<keyword evidence="8 9" id="KW-0472">Membrane</keyword>
<feature type="signal peptide" evidence="10">
    <location>
        <begin position="1"/>
        <end position="18"/>
    </location>
</feature>
<proteinExistence type="inferred from homology"/>
<feature type="repeat" description="Solcar" evidence="9">
    <location>
        <begin position="1066"/>
        <end position="1151"/>
    </location>
</feature>
<dbReference type="EMBL" id="AWSO01000013">
    <property type="protein sequence ID" value="ESK98021.1"/>
    <property type="molecule type" value="Genomic_DNA"/>
</dbReference>
<dbReference type="PANTHER" id="PTHR45624">
    <property type="entry name" value="MITOCHONDRIAL BASIC AMINO ACIDS TRANSPORTER-RELATED"/>
    <property type="match status" value="1"/>
</dbReference>
<dbReference type="SMART" id="SM00554">
    <property type="entry name" value="FAS1"/>
    <property type="match status" value="5"/>
</dbReference>
<dbReference type="Gene3D" id="1.50.40.10">
    <property type="entry name" value="Mitochondrial carrier domain"/>
    <property type="match status" value="2"/>
</dbReference>
<dbReference type="HOGENOM" id="CLU_003373_1_0_1"/>
<dbReference type="InterPro" id="IPR036378">
    <property type="entry name" value="FAS1_dom_sf"/>
</dbReference>
<dbReference type="AlphaFoldDB" id="V2XYS9"/>
<dbReference type="Gene3D" id="2.30.180.10">
    <property type="entry name" value="FAS1 domain"/>
    <property type="match status" value="5"/>
</dbReference>
<evidence type="ECO:0000256" key="1">
    <source>
        <dbReference type="ARBA" id="ARBA00004225"/>
    </source>
</evidence>
<dbReference type="GO" id="GO:0031966">
    <property type="term" value="C:mitochondrial membrane"/>
    <property type="evidence" value="ECO:0007669"/>
    <property type="project" value="UniProtKB-SubCell"/>
</dbReference>
<feature type="domain" description="FAS1" evidence="11">
    <location>
        <begin position="32"/>
        <end position="212"/>
    </location>
</feature>
<feature type="repeat" description="Solcar" evidence="9">
    <location>
        <begin position="966"/>
        <end position="1055"/>
    </location>
</feature>
<evidence type="ECO:0000256" key="2">
    <source>
        <dbReference type="ARBA" id="ARBA00006375"/>
    </source>
</evidence>
<organism evidence="12 13">
    <name type="scientific">Moniliophthora roreri (strain MCA 2997)</name>
    <name type="common">Cocoa frosty pod rot fungus</name>
    <name type="synonym">Crinipellis roreri</name>
    <dbReference type="NCBI Taxonomy" id="1381753"/>
    <lineage>
        <taxon>Eukaryota</taxon>
        <taxon>Fungi</taxon>
        <taxon>Dikarya</taxon>
        <taxon>Basidiomycota</taxon>
        <taxon>Agaricomycotina</taxon>
        <taxon>Agaricomycetes</taxon>
        <taxon>Agaricomycetidae</taxon>
        <taxon>Agaricales</taxon>
        <taxon>Marasmiineae</taxon>
        <taxon>Marasmiaceae</taxon>
        <taxon>Moniliophthora</taxon>
    </lineage>
</organism>
<dbReference type="InterPro" id="IPR018108">
    <property type="entry name" value="MCP_transmembrane"/>
</dbReference>
<evidence type="ECO:0000256" key="9">
    <source>
        <dbReference type="PROSITE-ProRule" id="PRU00282"/>
    </source>
</evidence>
<dbReference type="OrthoDB" id="14252at2759"/>
<name>V2XYS9_MONRO</name>
<evidence type="ECO:0000256" key="5">
    <source>
        <dbReference type="ARBA" id="ARBA00022737"/>
    </source>
</evidence>
<comment type="subcellular location">
    <subcellularLocation>
        <location evidence="1">Mitochondrion membrane</location>
        <topology evidence="1">Multi-pass membrane protein</topology>
    </subcellularLocation>
</comment>
<dbReference type="Pfam" id="PF02469">
    <property type="entry name" value="Fasciclin"/>
    <property type="match status" value="4"/>
</dbReference>
<evidence type="ECO:0000256" key="6">
    <source>
        <dbReference type="ARBA" id="ARBA00022989"/>
    </source>
</evidence>
<dbReference type="InterPro" id="IPR050567">
    <property type="entry name" value="Mitochondrial_Carrier"/>
</dbReference>
<evidence type="ECO:0000313" key="12">
    <source>
        <dbReference type="EMBL" id="ESK98021.1"/>
    </source>
</evidence>
<evidence type="ECO:0000313" key="13">
    <source>
        <dbReference type="Proteomes" id="UP000017559"/>
    </source>
</evidence>
<dbReference type="Proteomes" id="UP000017559">
    <property type="component" value="Unassembled WGS sequence"/>
</dbReference>
<dbReference type="KEGG" id="mrr:Moror_457"/>
<dbReference type="GO" id="GO:1902603">
    <property type="term" value="P:carnitine transmembrane transport"/>
    <property type="evidence" value="ECO:0007669"/>
    <property type="project" value="TreeGrafter"/>
</dbReference>
<keyword evidence="10" id="KW-0732">Signal</keyword>
<dbReference type="GO" id="GO:0006839">
    <property type="term" value="P:mitochondrial transport"/>
    <property type="evidence" value="ECO:0007669"/>
    <property type="project" value="TreeGrafter"/>
</dbReference>
<evidence type="ECO:0000256" key="8">
    <source>
        <dbReference type="ARBA" id="ARBA00023136"/>
    </source>
</evidence>
<evidence type="ECO:0000259" key="11">
    <source>
        <dbReference type="PROSITE" id="PS50213"/>
    </source>
</evidence>
<accession>V2XYS9</accession>
<dbReference type="PANTHER" id="PTHR45624:SF4">
    <property type="entry name" value="CONGESTED-LIKE TRACHEA PROTEIN-RELATED"/>
    <property type="match status" value="1"/>
</dbReference>
<feature type="domain" description="FAS1" evidence="11">
    <location>
        <begin position="354"/>
        <end position="499"/>
    </location>
</feature>
<evidence type="ECO:0000256" key="3">
    <source>
        <dbReference type="ARBA" id="ARBA00022448"/>
    </source>
</evidence>
<reference evidence="12 13" key="1">
    <citation type="journal article" date="2014" name="BMC Genomics">
        <title>Genome and secretome analysis of the hemibiotrophic fungal pathogen, Moniliophthora roreri, which causes frosty pod rot disease of cacao: mechanisms of the biotrophic and necrotrophic phases.</title>
        <authorList>
            <person name="Meinhardt L.W."/>
            <person name="Costa G.G.L."/>
            <person name="Thomazella D.P.T."/>
            <person name="Teixeira P.J.P.L."/>
            <person name="Carazzolle M.F."/>
            <person name="Schuster S.C."/>
            <person name="Carlson J.E."/>
            <person name="Guiltinan M.J."/>
            <person name="Mieczkowski P."/>
            <person name="Farmer A."/>
            <person name="Ramaraj T."/>
            <person name="Crozier J."/>
            <person name="Davis R.E."/>
            <person name="Shao J."/>
            <person name="Melnick R.L."/>
            <person name="Pereira G.A.G."/>
            <person name="Bailey B.A."/>
        </authorList>
    </citation>
    <scope>NUCLEOTIDE SEQUENCE [LARGE SCALE GENOMIC DNA]</scope>
    <source>
        <strain evidence="12 13">MCA 2997</strain>
    </source>
</reference>
<feature type="repeat" description="Solcar" evidence="9">
    <location>
        <begin position="868"/>
        <end position="953"/>
    </location>
</feature>
<dbReference type="STRING" id="1381753.V2XYS9"/>
<keyword evidence="13" id="KW-1185">Reference proteome</keyword>
<dbReference type="PROSITE" id="PS50920">
    <property type="entry name" value="SOLCAR"/>
    <property type="match status" value="3"/>
</dbReference>
<dbReference type="InterPro" id="IPR000782">
    <property type="entry name" value="FAS1_domain"/>
</dbReference>
<sequence>MHLLSLSIFLFLPYFSWGSQSVLEINPTSSLRTTLIDCLNNDSDYLSLLMLIQQANLVPTLNRLNGSTLFAPTNDAIERYRSSNPLWNSILDDSNTLVNDNVREGLRQQLFYHLLNYSVAALPHDEEPLQVLETLHFPHKHVDPPTHEPPPYPPWLPIPGGTLGGKPQRLRVAARAQKAFVGVDAFGEGGSEVVKGQTDCGNGVLFGIADVLEPPPDLATVVSQHSDVSYFNNVLTSEITKLLNSTPGLTVFLPINKAWEALDEYERLYLESRYATDDLNRILNMHAVAEDGVKWSDTFDPAVNLTTIDGRTLEIIAAPQGTMVSTAKLVRPDIYASNGVLHFVDSLLILDGALKLTPEKYLLTLNCTKFVSLIHDADLTHLINDTEAKYTILAPGDDVIALFGDKDLPEPGSEDLKKMLQYHFLPGKFTPSKLKSGMLVETALEEKGLHYHKQVLTVEASDGGGKDNSWKSLRFGGATVLREPVEVNNTLIYFISKTVTPPSDALETVLPMLDLSSFIAALLSTSVKDMLRSTPRTTLLIPNNEAFKRLGHLVSEHLLAASNKADLEKVLLHHTLVTVQYSKALQNGTKHSFATLEDSDLTLSRKEDGRVYVSPSGGWAGMKSELFTHNILTQTGVIHELSDVLIPRSVDLTVGKLVKAAGGSTMASMLTKAGFEWVLNGTAPPEGSPWADQGLESAGWTLLCPPDDAFDDYNITELFSDKDRLVMVVSQHLIPAPRDKKKKDISVPLDDDPLNNNKPLKLDNSVTYSTLRSPSSAYGDIVFKADDEAKGGYIVGIKDARGTDGTSDWAQVESWGRSTTGGGTGGVIRIDRLLIPYQPPWWLEYGAPIVSKELETPAVAQKTANVAAENVKAFVAGGFGGVCAVLVGHPFDLTKTRLQTAPPGTYTGALDVVKKALARDGVSGMYRGIVPPLLGVTPIFAVSFWAYDASKQLIYALTPKRESKSLSTAELALAGFLSAVPTTAITAPVERAKVLLQVQGQGGSEQKYKGVLDVMKHLYKEGGMKSIFRGSGATLMRDGPGSAAYFATYEVTKKTLTPAGSSPSDLNLNAVIFAGGMAGVAMWALVIPPDVIKSRIQSAPTGTYSGFMDCARKTIAADGVGALWKGLGPAMARAFPANAATFLGVEASRKLLDSIL</sequence>
<feature type="domain" description="FAS1" evidence="11">
    <location>
        <begin position="215"/>
        <end position="348"/>
    </location>
</feature>
<gene>
    <name evidence="12" type="ORF">Moror_457</name>
</gene>
<keyword evidence="6" id="KW-1133">Transmembrane helix</keyword>
<comment type="similarity">
    <text evidence="2">Belongs to the mitochondrial carrier (TC 2.A.29) family.</text>
</comment>
<keyword evidence="5" id="KW-0677">Repeat</keyword>
<dbReference type="Pfam" id="PF00153">
    <property type="entry name" value="Mito_carr"/>
    <property type="match status" value="3"/>
</dbReference>
<keyword evidence="3" id="KW-0813">Transport</keyword>
<protein>
    <submittedName>
        <fullName evidence="12">Carnitine acyl carnitine carrier</fullName>
    </submittedName>
</protein>
<dbReference type="InterPro" id="IPR023395">
    <property type="entry name" value="MCP_dom_sf"/>
</dbReference>
<keyword evidence="7" id="KW-0496">Mitochondrion</keyword>
<comment type="caution">
    <text evidence="12">The sequence shown here is derived from an EMBL/GenBank/DDBJ whole genome shotgun (WGS) entry which is preliminary data.</text>
</comment>
<evidence type="ECO:0000256" key="10">
    <source>
        <dbReference type="SAM" id="SignalP"/>
    </source>
</evidence>
<feature type="domain" description="FAS1" evidence="11">
    <location>
        <begin position="502"/>
        <end position="645"/>
    </location>
</feature>
<evidence type="ECO:0000256" key="7">
    <source>
        <dbReference type="ARBA" id="ARBA00023128"/>
    </source>
</evidence>
<feature type="chain" id="PRO_5004712056" evidence="10">
    <location>
        <begin position="19"/>
        <end position="1156"/>
    </location>
</feature>
<dbReference type="SUPFAM" id="SSF103506">
    <property type="entry name" value="Mitochondrial carrier"/>
    <property type="match status" value="1"/>
</dbReference>
<dbReference type="GO" id="GO:0015227">
    <property type="term" value="F:O-acyl-L-carnitine transmembrane transporter activity"/>
    <property type="evidence" value="ECO:0007669"/>
    <property type="project" value="TreeGrafter"/>
</dbReference>
<keyword evidence="4 9" id="KW-0812">Transmembrane</keyword>
<evidence type="ECO:0000256" key="4">
    <source>
        <dbReference type="ARBA" id="ARBA00022692"/>
    </source>
</evidence>
<dbReference type="SUPFAM" id="SSF82153">
    <property type="entry name" value="FAS1 domain"/>
    <property type="match status" value="5"/>
</dbReference>